<keyword evidence="1" id="KW-0328">Glycosyltransferase</keyword>
<dbReference type="PANTHER" id="PTHR13778">
    <property type="entry name" value="GLYCOSYLTRANSFERASE 8 DOMAIN-CONTAINING PROTEIN"/>
    <property type="match status" value="1"/>
</dbReference>
<proteinExistence type="predicted"/>
<comment type="caution">
    <text evidence="4">The sequence shown here is derived from an EMBL/GenBank/DDBJ whole genome shotgun (WGS) entry which is preliminary data.</text>
</comment>
<gene>
    <name evidence="4" type="ORF">KME60_04135</name>
</gene>
<dbReference type="CDD" id="cd04194">
    <property type="entry name" value="GT8_A4GalT_like"/>
    <property type="match status" value="1"/>
</dbReference>
<organism evidence="4 5">
    <name type="scientific">Cyanomargarita calcarea GSE-NOS-MK-12-04C</name>
    <dbReference type="NCBI Taxonomy" id="2839659"/>
    <lineage>
        <taxon>Bacteria</taxon>
        <taxon>Bacillati</taxon>
        <taxon>Cyanobacteriota</taxon>
        <taxon>Cyanophyceae</taxon>
        <taxon>Nostocales</taxon>
        <taxon>Cyanomargaritaceae</taxon>
        <taxon>Cyanomargarita</taxon>
    </lineage>
</organism>
<sequence>MQISHPTLERNPISIVCAADDNFVMGLAVTLYSTLVNIDSNNPIDIYILDGGISNQNKYRLDRVISNSQVPVNLKWLQPDVAALKGVKVTRSFTLAACFRLLLPELLPTEVERVIYLDSDLVVEGNLAELWKEKLGDSPALGVQDFLYPYGSKEVQNTYRELNLPSDTLCCNSGVMVINLKQWRIESLGHQVLDYIRRNHDVVYLPDQDGINAIIGNRWKYLDPKWNVQIFGANKPAIKLPYESNIIIQDAFILHFTTSVKPWHSLYRQPGGTRFAHYLKNSNWFNVSEYVLWFNRIRLPQILIYFLANFKRNLRKN</sequence>
<dbReference type="SUPFAM" id="SSF53448">
    <property type="entry name" value="Nucleotide-diphospho-sugar transferases"/>
    <property type="match status" value="1"/>
</dbReference>
<evidence type="ECO:0000313" key="5">
    <source>
        <dbReference type="Proteomes" id="UP000729701"/>
    </source>
</evidence>
<dbReference type="GO" id="GO:0046872">
    <property type="term" value="F:metal ion binding"/>
    <property type="evidence" value="ECO:0007669"/>
    <property type="project" value="UniProtKB-KW"/>
</dbReference>
<name>A0A951QKH1_9CYAN</name>
<dbReference type="Gene3D" id="3.90.550.10">
    <property type="entry name" value="Spore Coat Polysaccharide Biosynthesis Protein SpsA, Chain A"/>
    <property type="match status" value="1"/>
</dbReference>
<accession>A0A951QKH1</accession>
<dbReference type="Proteomes" id="UP000729701">
    <property type="component" value="Unassembled WGS sequence"/>
</dbReference>
<keyword evidence="3" id="KW-0479">Metal-binding</keyword>
<dbReference type="InterPro" id="IPR050748">
    <property type="entry name" value="Glycosyltrans_8_dom-fam"/>
</dbReference>
<dbReference type="EMBL" id="JAHHGZ010000003">
    <property type="protein sequence ID" value="MBW4666637.1"/>
    <property type="molecule type" value="Genomic_DNA"/>
</dbReference>
<protein>
    <submittedName>
        <fullName evidence="4">Glycosyltransferase family 8 protein</fullName>
    </submittedName>
</protein>
<reference evidence="4" key="1">
    <citation type="submission" date="2021-05" db="EMBL/GenBank/DDBJ databases">
        <authorList>
            <person name="Pietrasiak N."/>
            <person name="Ward R."/>
            <person name="Stajich J.E."/>
            <person name="Kurbessoian T."/>
        </authorList>
    </citation>
    <scope>NUCLEOTIDE SEQUENCE</scope>
    <source>
        <strain evidence="4">GSE-NOS-MK-12-04C</strain>
    </source>
</reference>
<evidence type="ECO:0000256" key="2">
    <source>
        <dbReference type="ARBA" id="ARBA00022679"/>
    </source>
</evidence>
<evidence type="ECO:0000256" key="3">
    <source>
        <dbReference type="ARBA" id="ARBA00022723"/>
    </source>
</evidence>
<evidence type="ECO:0000313" key="4">
    <source>
        <dbReference type="EMBL" id="MBW4666637.1"/>
    </source>
</evidence>
<reference evidence="4" key="2">
    <citation type="journal article" date="2022" name="Microbiol. Resour. Announc.">
        <title>Metagenome Sequencing to Explore Phylogenomics of Terrestrial Cyanobacteria.</title>
        <authorList>
            <person name="Ward R.D."/>
            <person name="Stajich J.E."/>
            <person name="Johansen J.R."/>
            <person name="Huntemann M."/>
            <person name="Clum A."/>
            <person name="Foster B."/>
            <person name="Foster B."/>
            <person name="Roux S."/>
            <person name="Palaniappan K."/>
            <person name="Varghese N."/>
            <person name="Mukherjee S."/>
            <person name="Reddy T.B.K."/>
            <person name="Daum C."/>
            <person name="Copeland A."/>
            <person name="Chen I.A."/>
            <person name="Ivanova N.N."/>
            <person name="Kyrpides N.C."/>
            <person name="Shapiro N."/>
            <person name="Eloe-Fadrosh E.A."/>
            <person name="Pietrasiak N."/>
        </authorList>
    </citation>
    <scope>NUCLEOTIDE SEQUENCE</scope>
    <source>
        <strain evidence="4">GSE-NOS-MK-12-04C</strain>
    </source>
</reference>
<keyword evidence="2" id="KW-0808">Transferase</keyword>
<dbReference type="Pfam" id="PF01501">
    <property type="entry name" value="Glyco_transf_8"/>
    <property type="match status" value="1"/>
</dbReference>
<dbReference type="InterPro" id="IPR029044">
    <property type="entry name" value="Nucleotide-diphossugar_trans"/>
</dbReference>
<dbReference type="InterPro" id="IPR002495">
    <property type="entry name" value="Glyco_trans_8"/>
</dbReference>
<dbReference type="GO" id="GO:0016757">
    <property type="term" value="F:glycosyltransferase activity"/>
    <property type="evidence" value="ECO:0007669"/>
    <property type="project" value="UniProtKB-KW"/>
</dbReference>
<dbReference type="AlphaFoldDB" id="A0A951QKH1"/>
<evidence type="ECO:0000256" key="1">
    <source>
        <dbReference type="ARBA" id="ARBA00022676"/>
    </source>
</evidence>
<dbReference type="PANTHER" id="PTHR13778:SF47">
    <property type="entry name" value="LIPOPOLYSACCHARIDE 1,3-GALACTOSYLTRANSFERASE"/>
    <property type="match status" value="1"/>
</dbReference>